<dbReference type="PROSITE" id="PS50862">
    <property type="entry name" value="AA_TRNA_LIGASE_II"/>
    <property type="match status" value="1"/>
</dbReference>
<dbReference type="GO" id="GO:0016260">
    <property type="term" value="P:selenocysteine biosynthetic process"/>
    <property type="evidence" value="ECO:0007669"/>
    <property type="project" value="UniProtKB-UniRule"/>
</dbReference>
<dbReference type="InterPro" id="IPR015866">
    <property type="entry name" value="Ser-tRNA-synth_1_N"/>
</dbReference>
<dbReference type="Pfam" id="PF00587">
    <property type="entry name" value="tRNA-synt_2b"/>
    <property type="match status" value="1"/>
</dbReference>
<keyword evidence="4 12" id="KW-0963">Cytoplasm</keyword>
<comment type="subunit">
    <text evidence="12">Homodimer. The tRNA molecule binds across the dimer.</text>
</comment>
<keyword evidence="8 12" id="KW-0648">Protein biosynthesis</keyword>
<evidence type="ECO:0000256" key="7">
    <source>
        <dbReference type="ARBA" id="ARBA00022840"/>
    </source>
</evidence>
<dbReference type="Pfam" id="PF02403">
    <property type="entry name" value="Seryl_tRNA_N"/>
    <property type="match status" value="1"/>
</dbReference>
<evidence type="ECO:0000256" key="12">
    <source>
        <dbReference type="HAMAP-Rule" id="MF_00176"/>
    </source>
</evidence>
<dbReference type="InterPro" id="IPR006195">
    <property type="entry name" value="aa-tRNA-synth_II"/>
</dbReference>
<dbReference type="GO" id="GO:0005524">
    <property type="term" value="F:ATP binding"/>
    <property type="evidence" value="ECO:0007669"/>
    <property type="project" value="UniProtKB-UniRule"/>
</dbReference>
<feature type="binding site" evidence="13">
    <location>
        <position position="316"/>
    </location>
    <ligand>
        <name>L-serine</name>
        <dbReference type="ChEBI" id="CHEBI:33384"/>
    </ligand>
</feature>
<dbReference type="EMBL" id="FNVA01000001">
    <property type="protein sequence ID" value="SEF61694.1"/>
    <property type="molecule type" value="Genomic_DNA"/>
</dbReference>
<evidence type="ECO:0000259" key="15">
    <source>
        <dbReference type="PROSITE" id="PS50862"/>
    </source>
</evidence>
<keyword evidence="17" id="KW-1185">Reference proteome</keyword>
<evidence type="ECO:0000256" key="4">
    <source>
        <dbReference type="ARBA" id="ARBA00022490"/>
    </source>
</evidence>
<evidence type="ECO:0000256" key="6">
    <source>
        <dbReference type="ARBA" id="ARBA00022741"/>
    </source>
</evidence>
<evidence type="ECO:0000256" key="1">
    <source>
        <dbReference type="ARBA" id="ARBA00004496"/>
    </source>
</evidence>
<dbReference type="InterPro" id="IPR002317">
    <property type="entry name" value="Ser-tRNA-ligase_type_1"/>
</dbReference>
<evidence type="ECO:0000256" key="2">
    <source>
        <dbReference type="ARBA" id="ARBA00005045"/>
    </source>
</evidence>
<comment type="catalytic activity">
    <reaction evidence="10 12">
        <text>tRNA(Sec) + L-serine + ATP = L-seryl-tRNA(Sec) + AMP + diphosphate + H(+)</text>
        <dbReference type="Rhea" id="RHEA:42580"/>
        <dbReference type="Rhea" id="RHEA-COMP:9742"/>
        <dbReference type="Rhea" id="RHEA-COMP:10128"/>
        <dbReference type="ChEBI" id="CHEBI:15378"/>
        <dbReference type="ChEBI" id="CHEBI:30616"/>
        <dbReference type="ChEBI" id="CHEBI:33019"/>
        <dbReference type="ChEBI" id="CHEBI:33384"/>
        <dbReference type="ChEBI" id="CHEBI:78442"/>
        <dbReference type="ChEBI" id="CHEBI:78533"/>
        <dbReference type="ChEBI" id="CHEBI:456215"/>
        <dbReference type="EC" id="6.1.1.11"/>
    </reaction>
</comment>
<dbReference type="EC" id="6.1.1.11" evidence="12"/>
<dbReference type="InterPro" id="IPR045864">
    <property type="entry name" value="aa-tRNA-synth_II/BPL/LPL"/>
</dbReference>
<accession>A0A1H5TG02</accession>
<feature type="binding site" evidence="12">
    <location>
        <position position="439"/>
    </location>
    <ligand>
        <name>L-serine</name>
        <dbReference type="ChEBI" id="CHEBI:33384"/>
    </ligand>
</feature>
<dbReference type="NCBIfam" id="TIGR00414">
    <property type="entry name" value="serS"/>
    <property type="match status" value="1"/>
</dbReference>
<protein>
    <recommendedName>
        <fullName evidence="12">Serine--tRNA ligase</fullName>
        <ecNumber evidence="12">6.1.1.11</ecNumber>
    </recommendedName>
    <alternativeName>
        <fullName evidence="12">Seryl-tRNA synthetase</fullName>
        <shortName evidence="12">SerRS</shortName>
    </alternativeName>
    <alternativeName>
        <fullName evidence="12">Seryl-tRNA(Ser/Sec) synthetase</fullName>
    </alternativeName>
</protein>
<organism evidence="16 17">
    <name type="scientific">Bryocella elongata</name>
    <dbReference type="NCBI Taxonomy" id="863522"/>
    <lineage>
        <taxon>Bacteria</taxon>
        <taxon>Pseudomonadati</taxon>
        <taxon>Acidobacteriota</taxon>
        <taxon>Terriglobia</taxon>
        <taxon>Terriglobales</taxon>
        <taxon>Acidobacteriaceae</taxon>
        <taxon>Bryocella</taxon>
    </lineage>
</organism>
<feature type="binding site" evidence="12 14">
    <location>
        <begin position="316"/>
        <end position="318"/>
    </location>
    <ligand>
        <name>ATP</name>
        <dbReference type="ChEBI" id="CHEBI:30616"/>
    </ligand>
</feature>
<dbReference type="PRINTS" id="PR00981">
    <property type="entry name" value="TRNASYNTHSER"/>
</dbReference>
<feature type="binding site" evidence="12 14">
    <location>
        <begin position="403"/>
        <end position="406"/>
    </location>
    <ligand>
        <name>ATP</name>
        <dbReference type="ChEBI" id="CHEBI:30616"/>
    </ligand>
</feature>
<dbReference type="PIRSF" id="PIRSF001529">
    <property type="entry name" value="Ser-tRNA-synth_IIa"/>
    <property type="match status" value="1"/>
</dbReference>
<keyword evidence="6 12" id="KW-0547">Nucleotide-binding</keyword>
<reference evidence="16 17" key="1">
    <citation type="submission" date="2016-10" db="EMBL/GenBank/DDBJ databases">
        <authorList>
            <person name="de Groot N.N."/>
        </authorList>
    </citation>
    <scope>NUCLEOTIDE SEQUENCE [LARGE SCALE GENOMIC DNA]</scope>
    <source>
        <strain evidence="16 17">DSM 22489</strain>
    </source>
</reference>
<feature type="binding site" evidence="13">
    <location>
        <position position="285"/>
    </location>
    <ligand>
        <name>L-serine</name>
        <dbReference type="ChEBI" id="CHEBI:33384"/>
    </ligand>
</feature>
<dbReference type="GO" id="GO:0005737">
    <property type="term" value="C:cytoplasm"/>
    <property type="evidence" value="ECO:0007669"/>
    <property type="project" value="UniProtKB-SubCell"/>
</dbReference>
<evidence type="ECO:0000256" key="10">
    <source>
        <dbReference type="ARBA" id="ARBA00047929"/>
    </source>
</evidence>
<dbReference type="RefSeq" id="WP_327333269.1">
    <property type="nucleotide sequence ID" value="NZ_FNVA01000001.1"/>
</dbReference>
<feature type="binding site" evidence="12 13">
    <location>
        <position position="339"/>
    </location>
    <ligand>
        <name>L-serine</name>
        <dbReference type="ChEBI" id="CHEBI:33384"/>
    </ligand>
</feature>
<dbReference type="AlphaFoldDB" id="A0A1H5TG02"/>
<evidence type="ECO:0000256" key="11">
    <source>
        <dbReference type="ARBA" id="ARBA00048823"/>
    </source>
</evidence>
<comment type="function">
    <text evidence="12">Catalyzes the attachment of serine to tRNA(Ser). Is also able to aminoacylate tRNA(Sec) with serine, to form the misacylated tRNA L-seryl-tRNA(Sec), which will be further converted into selenocysteinyl-tRNA(Sec).</text>
</comment>
<evidence type="ECO:0000313" key="17">
    <source>
        <dbReference type="Proteomes" id="UP000236728"/>
    </source>
</evidence>
<evidence type="ECO:0000256" key="13">
    <source>
        <dbReference type="PIRSR" id="PIRSR001529-1"/>
    </source>
</evidence>
<name>A0A1H5TG02_9BACT</name>
<evidence type="ECO:0000256" key="3">
    <source>
        <dbReference type="ARBA" id="ARBA00010728"/>
    </source>
</evidence>
<evidence type="ECO:0000256" key="5">
    <source>
        <dbReference type="ARBA" id="ARBA00022598"/>
    </source>
</evidence>
<comment type="subcellular location">
    <subcellularLocation>
        <location evidence="1 12">Cytoplasm</location>
    </subcellularLocation>
</comment>
<dbReference type="Proteomes" id="UP000236728">
    <property type="component" value="Unassembled WGS sequence"/>
</dbReference>
<comment type="similarity">
    <text evidence="3 12">Belongs to the class-II aminoacyl-tRNA synthetase family. Type-1 seryl-tRNA synthetase subfamily.</text>
</comment>
<dbReference type="GO" id="GO:0006434">
    <property type="term" value="P:seryl-tRNA aminoacylation"/>
    <property type="evidence" value="ECO:0007669"/>
    <property type="project" value="UniProtKB-UniRule"/>
</dbReference>
<dbReference type="PANTHER" id="PTHR43697">
    <property type="entry name" value="SERYL-TRNA SYNTHETASE"/>
    <property type="match status" value="1"/>
</dbReference>
<evidence type="ECO:0000313" key="16">
    <source>
        <dbReference type="EMBL" id="SEF61694.1"/>
    </source>
</evidence>
<proteinExistence type="inferred from homology"/>
<dbReference type="HAMAP" id="MF_00176">
    <property type="entry name" value="Ser_tRNA_synth_type1"/>
    <property type="match status" value="1"/>
</dbReference>
<feature type="binding site" evidence="12">
    <location>
        <begin position="285"/>
        <end position="287"/>
    </location>
    <ligand>
        <name>L-serine</name>
        <dbReference type="ChEBI" id="CHEBI:33384"/>
    </ligand>
</feature>
<dbReference type="InterPro" id="IPR033729">
    <property type="entry name" value="SerRS_core"/>
</dbReference>
<dbReference type="PANTHER" id="PTHR43697:SF1">
    <property type="entry name" value="SERINE--TRNA LIGASE"/>
    <property type="match status" value="1"/>
</dbReference>
<feature type="binding site" evidence="13">
    <location>
        <position position="437"/>
    </location>
    <ligand>
        <name>L-serine</name>
        <dbReference type="ChEBI" id="CHEBI:33384"/>
    </ligand>
</feature>
<feature type="domain" description="Aminoacyl-transfer RNA synthetases class-II family profile" evidence="15">
    <location>
        <begin position="182"/>
        <end position="464"/>
    </location>
</feature>
<dbReference type="InterPro" id="IPR002314">
    <property type="entry name" value="aa-tRNA-synt_IIb"/>
</dbReference>
<comment type="catalytic activity">
    <reaction evidence="11 12">
        <text>tRNA(Ser) + L-serine + ATP = L-seryl-tRNA(Ser) + AMP + diphosphate + H(+)</text>
        <dbReference type="Rhea" id="RHEA:12292"/>
        <dbReference type="Rhea" id="RHEA-COMP:9669"/>
        <dbReference type="Rhea" id="RHEA-COMP:9703"/>
        <dbReference type="ChEBI" id="CHEBI:15378"/>
        <dbReference type="ChEBI" id="CHEBI:30616"/>
        <dbReference type="ChEBI" id="CHEBI:33019"/>
        <dbReference type="ChEBI" id="CHEBI:33384"/>
        <dbReference type="ChEBI" id="CHEBI:78442"/>
        <dbReference type="ChEBI" id="CHEBI:78533"/>
        <dbReference type="ChEBI" id="CHEBI:456215"/>
        <dbReference type="EC" id="6.1.1.11"/>
    </reaction>
</comment>
<evidence type="ECO:0000256" key="9">
    <source>
        <dbReference type="ARBA" id="ARBA00023146"/>
    </source>
</evidence>
<dbReference type="SUPFAM" id="SSF46589">
    <property type="entry name" value="tRNA-binding arm"/>
    <property type="match status" value="1"/>
</dbReference>
<keyword evidence="7 12" id="KW-0067">ATP-binding</keyword>
<dbReference type="UniPathway" id="UPA00906">
    <property type="reaction ID" value="UER00895"/>
</dbReference>
<dbReference type="Gene3D" id="3.30.930.10">
    <property type="entry name" value="Bira Bifunctional Protein, Domain 2"/>
    <property type="match status" value="1"/>
</dbReference>
<dbReference type="InterPro" id="IPR042103">
    <property type="entry name" value="SerRS_1_N_sf"/>
</dbReference>
<comment type="pathway">
    <text evidence="2 12">Aminoacyl-tRNA biosynthesis; selenocysteinyl-tRNA(Sec) biosynthesis; L-seryl-tRNA(Sec) from L-serine and tRNA(Sec): step 1/1.</text>
</comment>
<dbReference type="GO" id="GO:0004828">
    <property type="term" value="F:serine-tRNA ligase activity"/>
    <property type="evidence" value="ECO:0007669"/>
    <property type="project" value="UniProtKB-UniRule"/>
</dbReference>
<comment type="domain">
    <text evidence="12">Consists of two distinct domains, a catalytic core and a N-terminal extension that is involved in tRNA binding.</text>
</comment>
<dbReference type="InterPro" id="IPR010978">
    <property type="entry name" value="tRNA-bd_arm"/>
</dbReference>
<dbReference type="Gene3D" id="1.10.287.40">
    <property type="entry name" value="Serine-tRNA synthetase, tRNA binding domain"/>
    <property type="match status" value="1"/>
</dbReference>
<keyword evidence="5 12" id="KW-0436">Ligase</keyword>
<evidence type="ECO:0000256" key="8">
    <source>
        <dbReference type="ARBA" id="ARBA00022917"/>
    </source>
</evidence>
<dbReference type="SUPFAM" id="SSF55681">
    <property type="entry name" value="Class II aaRS and biotin synthetases"/>
    <property type="match status" value="1"/>
</dbReference>
<sequence length="490" mass="53884">MLDLAFVRANLPLVEEKLRQRGADPALLAGFMDLDRERRTAITKAETLQSGANAISEAIGRAKRSGELTISTTPAPIERALKLLIVDGDIPEFTHRNPDGSVPSELTSQLHVDLASEVVRKAKTILAQTQSLSERLNAELSALLASIPNLPSDSVPAGKSEHDNQLEKTWGEPTKFDFEPKDHVALAEALGIVDFERAAKISGSRFVVHFGAGARLERALANFMLDLHTRENGYAEVLPPVMVNSKSLFGTGQLPKFAEDLFHCDDKGPYVPGELADSDHWMIPTAEVPVTNLFRDETIDLSNGPISFCAYSSCFRSEAGSYGKDVRGMIRQHQFQKVELVKFATPETSYDEHEKLTRDAESVLEALKLPYRRMLLCTGDMGFSSAKTYDLEVWLPGQNTYREISSCSNFEAFQARRANIRYRPAGAKKAELVHTLNGSGLAVGRTYLAILENYQQADGSVKVPEALIPYMGGLTVIEPETFGRKRGGTA</sequence>
<evidence type="ECO:0000256" key="14">
    <source>
        <dbReference type="PIRSR" id="PIRSR001529-2"/>
    </source>
</evidence>
<gene>
    <name evidence="12" type="primary">serS</name>
    <name evidence="16" type="ORF">SAMN05421819_0595</name>
</gene>
<dbReference type="CDD" id="cd00770">
    <property type="entry name" value="SerRS_core"/>
    <property type="match status" value="1"/>
</dbReference>
<keyword evidence="9 12" id="KW-0030">Aminoacyl-tRNA synthetase</keyword>
<comment type="caution">
    <text evidence="12">Lacks conserved residue(s) required for the propagation of feature annotation.</text>
</comment>